<organism evidence="1 2">
    <name type="scientific">Metallosphaera cuprina (strain Ar-4)</name>
    <dbReference type="NCBI Taxonomy" id="1006006"/>
    <lineage>
        <taxon>Archaea</taxon>
        <taxon>Thermoproteota</taxon>
        <taxon>Thermoprotei</taxon>
        <taxon>Sulfolobales</taxon>
        <taxon>Sulfolobaceae</taxon>
        <taxon>Metallosphaera</taxon>
    </lineage>
</organism>
<reference evidence="1 2" key="1">
    <citation type="journal article" date="2011" name="J. Bacteriol.">
        <title>Complete genome sequence of Metallosphaera cuprina, a metal sulfide-oxidizing archaeon from a hot spring.</title>
        <authorList>
            <person name="Liu L.J."/>
            <person name="You X.Y."/>
            <person name="Zheng H."/>
            <person name="Wang S."/>
            <person name="Jiang C.Y."/>
            <person name="Liu S.J."/>
        </authorList>
    </citation>
    <scope>NUCLEOTIDE SEQUENCE [LARGE SCALE GENOMIC DNA]</scope>
    <source>
        <strain evidence="1 2">Ar-4</strain>
    </source>
</reference>
<dbReference type="KEGG" id="mcn:Mcup_1116"/>
<accession>F4G323</accession>
<name>F4G323_METCR</name>
<dbReference type="Proteomes" id="UP000007812">
    <property type="component" value="Chromosome"/>
</dbReference>
<dbReference type="EMBL" id="CP002656">
    <property type="protein sequence ID" value="AEB95221.1"/>
    <property type="molecule type" value="Genomic_DNA"/>
</dbReference>
<evidence type="ECO:0000313" key="2">
    <source>
        <dbReference type="Proteomes" id="UP000007812"/>
    </source>
</evidence>
<protein>
    <submittedName>
        <fullName evidence="1">Uncharacterized protein</fullName>
    </submittedName>
</protein>
<dbReference type="AlphaFoldDB" id="F4G323"/>
<proteinExistence type="predicted"/>
<sequence>MKDSTGNAKIVVSTTALGPFNSMKDSTITIQNGIIIFIWTFNSMKDSTPNVSRDGYQSVKHFQLHEGFYRGSKAWQP</sequence>
<dbReference type="HOGENOM" id="CLU_2629706_0_0_2"/>
<keyword evidence="2" id="KW-1185">Reference proteome</keyword>
<dbReference type="PATRIC" id="fig|1006006.8.peg.1109"/>
<gene>
    <name evidence="1" type="ordered locus">Mcup_1116</name>
</gene>
<evidence type="ECO:0000313" key="1">
    <source>
        <dbReference type="EMBL" id="AEB95221.1"/>
    </source>
</evidence>